<comment type="catalytic activity">
    <reaction evidence="8">
        <text>N(2)-acetyl-L-ornithine + L-glutamate = N-acetyl-L-glutamate + L-ornithine</text>
        <dbReference type="Rhea" id="RHEA:15349"/>
        <dbReference type="ChEBI" id="CHEBI:29985"/>
        <dbReference type="ChEBI" id="CHEBI:44337"/>
        <dbReference type="ChEBI" id="CHEBI:46911"/>
        <dbReference type="ChEBI" id="CHEBI:57805"/>
        <dbReference type="EC" id="2.3.1.35"/>
    </reaction>
</comment>
<dbReference type="EMBL" id="BSPD01000031">
    <property type="protein sequence ID" value="GLS25568.1"/>
    <property type="molecule type" value="Genomic_DNA"/>
</dbReference>
<evidence type="ECO:0000256" key="6">
    <source>
        <dbReference type="ARBA" id="ARBA00022813"/>
    </source>
</evidence>
<keyword evidence="10" id="KW-1185">Reference proteome</keyword>
<dbReference type="Gene3D" id="3.60.70.12">
    <property type="entry name" value="L-amino peptidase D-ALA esterase/amidase"/>
    <property type="match status" value="1"/>
</dbReference>
<dbReference type="EC" id="2.3.1.1" evidence="8"/>
<keyword evidence="8" id="KW-0963">Cytoplasm</keyword>
<feature type="binding site" evidence="8">
    <location>
        <position position="430"/>
    </location>
    <ligand>
        <name>substrate</name>
    </ligand>
</feature>
<name>A0AA37T347_9GAMM</name>
<proteinExistence type="inferred from homology"/>
<comment type="pathway">
    <text evidence="8">Amino-acid biosynthesis; L-arginine biosynthesis; L-ornithine and N-acetyl-L-glutamate from L-glutamate and N(2)-acetyl-L-ornithine (cyclic): step 1/1.</text>
</comment>
<accession>A0AA37T347</accession>
<dbReference type="InterPro" id="IPR016117">
    <property type="entry name" value="ArgJ-like_dom_sf"/>
</dbReference>
<feature type="active site" description="Nucleophile" evidence="8">
    <location>
        <position position="194"/>
    </location>
</feature>
<feature type="binding site" evidence="8">
    <location>
        <position position="281"/>
    </location>
    <ligand>
        <name>substrate</name>
    </ligand>
</feature>
<feature type="binding site" evidence="8">
    <location>
        <position position="194"/>
    </location>
    <ligand>
        <name>substrate</name>
    </ligand>
</feature>
<dbReference type="NCBIfam" id="TIGR00120">
    <property type="entry name" value="ArgJ"/>
    <property type="match status" value="1"/>
</dbReference>
<keyword evidence="5 8" id="KW-0808">Transferase</keyword>
<feature type="site" description="Involved in the stabilization of negative charge on the oxyanion by the formation of the oxyanion hole" evidence="8">
    <location>
        <position position="120"/>
    </location>
</feature>
<comment type="subcellular location">
    <subcellularLocation>
        <location evidence="8">Cytoplasm</location>
    </subcellularLocation>
</comment>
<dbReference type="GO" id="GO:0004358">
    <property type="term" value="F:L-glutamate N-acetyltransferase activity, acting on acetyl-L-ornithine as donor"/>
    <property type="evidence" value="ECO:0007669"/>
    <property type="project" value="UniProtKB-UniRule"/>
</dbReference>
<dbReference type="AlphaFoldDB" id="A0AA37T347"/>
<dbReference type="HAMAP" id="MF_01106">
    <property type="entry name" value="ArgJ"/>
    <property type="match status" value="1"/>
</dbReference>
<dbReference type="Pfam" id="PF01960">
    <property type="entry name" value="ArgJ"/>
    <property type="match status" value="1"/>
</dbReference>
<reference evidence="9 10" key="1">
    <citation type="journal article" date="2014" name="Int. J. Syst. Evol. Microbiol.">
        <title>Complete genome sequence of Corynebacterium casei LMG S-19264T (=DSM 44701T), isolated from a smear-ripened cheese.</title>
        <authorList>
            <consortium name="US DOE Joint Genome Institute (JGI-PGF)"/>
            <person name="Walter F."/>
            <person name="Albersmeier A."/>
            <person name="Kalinowski J."/>
            <person name="Ruckert C."/>
        </authorList>
    </citation>
    <scope>NUCLEOTIDE SEQUENCE [LARGE SCALE GENOMIC DNA]</scope>
    <source>
        <strain evidence="9 10">NBRC 110095</strain>
    </source>
</reference>
<feature type="binding site" evidence="8">
    <location>
        <position position="183"/>
    </location>
    <ligand>
        <name>substrate</name>
    </ligand>
</feature>
<dbReference type="CDD" id="cd02152">
    <property type="entry name" value="OAT"/>
    <property type="match status" value="1"/>
</dbReference>
<evidence type="ECO:0000256" key="5">
    <source>
        <dbReference type="ARBA" id="ARBA00022679"/>
    </source>
</evidence>
<keyword evidence="4 8" id="KW-0028">Amino-acid biosynthesis</keyword>
<evidence type="ECO:0000256" key="2">
    <source>
        <dbReference type="ARBA" id="ARBA00011475"/>
    </source>
</evidence>
<dbReference type="PANTHER" id="PTHR23100:SF0">
    <property type="entry name" value="ARGININE BIOSYNTHESIS BIFUNCTIONAL PROTEIN ARGJ, MITOCHONDRIAL"/>
    <property type="match status" value="1"/>
</dbReference>
<comment type="similarity">
    <text evidence="1 8">Belongs to the ArgJ family.</text>
</comment>
<comment type="subunit">
    <text evidence="2 8">Heterotetramer of two alpha and two beta chains.</text>
</comment>
<evidence type="ECO:0000256" key="7">
    <source>
        <dbReference type="ARBA" id="ARBA00023315"/>
    </source>
</evidence>
<comment type="caution">
    <text evidence="9">The sequence shown here is derived from an EMBL/GenBank/DDBJ whole genome shotgun (WGS) entry which is preliminary data.</text>
</comment>
<dbReference type="NCBIfam" id="NF003802">
    <property type="entry name" value="PRK05388.1"/>
    <property type="match status" value="1"/>
</dbReference>
<evidence type="ECO:0000256" key="3">
    <source>
        <dbReference type="ARBA" id="ARBA00022571"/>
    </source>
</evidence>
<dbReference type="GO" id="GO:0005737">
    <property type="term" value="C:cytoplasm"/>
    <property type="evidence" value="ECO:0007669"/>
    <property type="project" value="UniProtKB-SubCell"/>
</dbReference>
<dbReference type="InterPro" id="IPR002813">
    <property type="entry name" value="Arg_biosynth_ArgJ"/>
</dbReference>
<dbReference type="GO" id="GO:0006526">
    <property type="term" value="P:L-arginine biosynthetic process"/>
    <property type="evidence" value="ECO:0007669"/>
    <property type="project" value="UniProtKB-UniRule"/>
</dbReference>
<evidence type="ECO:0000256" key="4">
    <source>
        <dbReference type="ARBA" id="ARBA00022605"/>
    </source>
</evidence>
<dbReference type="PANTHER" id="PTHR23100">
    <property type="entry name" value="ARGININE BIOSYNTHESIS BIFUNCTIONAL PROTEIN ARGJ"/>
    <property type="match status" value="1"/>
</dbReference>
<evidence type="ECO:0000256" key="1">
    <source>
        <dbReference type="ARBA" id="ARBA00006774"/>
    </source>
</evidence>
<feature type="chain" id="PRO_5041497967" description="Arginine biosynthesis bifunctional protein ArgJ beta chain" evidence="8">
    <location>
        <begin position="194"/>
        <end position="430"/>
    </location>
</feature>
<dbReference type="GO" id="GO:0004042">
    <property type="term" value="F:L-glutamate N-acetyltransferase activity"/>
    <property type="evidence" value="ECO:0007669"/>
    <property type="project" value="UniProtKB-UniRule"/>
</dbReference>
<dbReference type="SUPFAM" id="SSF56266">
    <property type="entry name" value="DmpA/ArgJ-like"/>
    <property type="match status" value="1"/>
</dbReference>
<comment type="function">
    <text evidence="8">Catalyzes two activities which are involved in the cyclic version of arginine biosynthesis: the synthesis of N-acetylglutamate from glutamate and acetyl-CoA as the acetyl donor, and of ornithine by transacetylation between N(2)-acetylornithine and glutamate.</text>
</comment>
<organism evidence="9 10">
    <name type="scientific">Marinibactrum halimedae</name>
    <dbReference type="NCBI Taxonomy" id="1444977"/>
    <lineage>
        <taxon>Bacteria</taxon>
        <taxon>Pseudomonadati</taxon>
        <taxon>Pseudomonadota</taxon>
        <taxon>Gammaproteobacteria</taxon>
        <taxon>Cellvibrionales</taxon>
        <taxon>Cellvibrionaceae</taxon>
        <taxon>Marinibactrum</taxon>
    </lineage>
</organism>
<protein>
    <recommendedName>
        <fullName evidence="8">Arginine biosynthesis bifunctional protein ArgJ</fullName>
    </recommendedName>
    <domain>
        <recommendedName>
            <fullName evidence="8">Glutamate N-acetyltransferase</fullName>
            <ecNumber evidence="8">2.3.1.35</ecNumber>
        </recommendedName>
        <alternativeName>
            <fullName evidence="8">Ornithine acetyltransferase</fullName>
            <shortName evidence="8">OATase</shortName>
        </alternativeName>
        <alternativeName>
            <fullName evidence="8">Ornithine transacetylase</fullName>
        </alternativeName>
    </domain>
    <domain>
        <recommendedName>
            <fullName evidence="8">Amino-acid acetyltransferase</fullName>
            <ecNumber evidence="8">2.3.1.1</ecNumber>
        </recommendedName>
        <alternativeName>
            <fullName evidence="8">N-acetylglutamate synthase</fullName>
            <shortName evidence="8">AGSase</shortName>
        </alternativeName>
    </domain>
    <component>
        <recommendedName>
            <fullName evidence="8">Arginine biosynthesis bifunctional protein ArgJ alpha chain</fullName>
        </recommendedName>
    </component>
    <component>
        <recommendedName>
            <fullName evidence="8">Arginine biosynthesis bifunctional protein ArgJ beta chain</fullName>
        </recommendedName>
    </component>
</protein>
<sequence>MSVSGFDFSPLSPVPGIRLGTAFADIKGKNPDKKSRDDMAVMAFDEGASVAGVFTQNAFCAAPVEICRRHLGENIRAFVINAGNANACTGEAGLSDAEQSCEYLATSLGISAQSVMPFSTGVIGVPLPMPRLLDGIQGCVDNLDEQHWEQAAHAIMTTDTRPKGHSVQFVHEGEAVIVTGIAKGSGMIKPNMATMLAYVGTNAKVATPILQALLVECTEKSFNRITVDGDTSTNDSCMLVATGKTSLPEIQEASGDLYEKLKTAVFEVLLHSAQSIVADGEGATKFLSVLVQEGESTQECLRVAYAVAQSPLIKTALFASDPNWGRIVAAIGYAGVKGLDANAVRVYLGMGIVSDVVKGASASAVNIANEVLIVEQGGCAKGYREEVGQRIFDHEFITLRIALGRGQKSETVWTTDLSHEYVKINAEYRT</sequence>
<evidence type="ECO:0000313" key="10">
    <source>
        <dbReference type="Proteomes" id="UP001156870"/>
    </source>
</evidence>
<keyword evidence="3 8" id="KW-0055">Arginine biosynthesis</keyword>
<keyword evidence="6 8" id="KW-0068">Autocatalytic cleavage</keyword>
<feature type="site" description="Involved in the stabilization of negative charge on the oxyanion by the formation of the oxyanion hole" evidence="8">
    <location>
        <position position="121"/>
    </location>
</feature>
<keyword evidence="8" id="KW-0511">Multifunctional enzyme</keyword>
<dbReference type="RefSeq" id="WP_232594201.1">
    <property type="nucleotide sequence ID" value="NZ_BSPD01000031.1"/>
</dbReference>
<comment type="catalytic activity">
    <reaction evidence="8">
        <text>L-glutamate + acetyl-CoA = N-acetyl-L-glutamate + CoA + H(+)</text>
        <dbReference type="Rhea" id="RHEA:24292"/>
        <dbReference type="ChEBI" id="CHEBI:15378"/>
        <dbReference type="ChEBI" id="CHEBI:29985"/>
        <dbReference type="ChEBI" id="CHEBI:44337"/>
        <dbReference type="ChEBI" id="CHEBI:57287"/>
        <dbReference type="ChEBI" id="CHEBI:57288"/>
        <dbReference type="EC" id="2.3.1.1"/>
    </reaction>
</comment>
<gene>
    <name evidence="8 9" type="primary">argJ</name>
    <name evidence="9" type="ORF">GCM10007877_12820</name>
</gene>
<feature type="binding site" evidence="8">
    <location>
        <position position="425"/>
    </location>
    <ligand>
        <name>substrate</name>
    </ligand>
</feature>
<dbReference type="Proteomes" id="UP001156870">
    <property type="component" value="Unassembled WGS sequence"/>
</dbReference>
<dbReference type="GO" id="GO:0006592">
    <property type="term" value="P:ornithine biosynthetic process"/>
    <property type="evidence" value="ECO:0007669"/>
    <property type="project" value="TreeGrafter"/>
</dbReference>
<evidence type="ECO:0000313" key="9">
    <source>
        <dbReference type="EMBL" id="GLS25568.1"/>
    </source>
</evidence>
<dbReference type="FunFam" id="3.60.70.12:FF:000001">
    <property type="entry name" value="Arginine biosynthesis bifunctional protein ArgJ, chloroplastic"/>
    <property type="match status" value="1"/>
</dbReference>
<comment type="pathway">
    <text evidence="8">Amino-acid biosynthesis; L-arginine biosynthesis; N(2)-acetyl-L-ornithine from L-glutamate: step 1/4.</text>
</comment>
<keyword evidence="7 8" id="KW-0012">Acyltransferase</keyword>
<evidence type="ECO:0000256" key="8">
    <source>
        <dbReference type="HAMAP-Rule" id="MF_01106"/>
    </source>
</evidence>
<dbReference type="Gene3D" id="3.10.20.340">
    <property type="entry name" value="ArgJ beta chain, C-terminal domain"/>
    <property type="match status" value="1"/>
</dbReference>
<feature type="binding site" evidence="8">
    <location>
        <position position="157"/>
    </location>
    <ligand>
        <name>substrate</name>
    </ligand>
</feature>
<feature type="chain" id="PRO_5041497966" description="Arginine biosynthesis bifunctional protein ArgJ alpha chain" evidence="8">
    <location>
        <begin position="1"/>
        <end position="193"/>
    </location>
</feature>
<feature type="site" description="Cleavage; by autolysis" evidence="8">
    <location>
        <begin position="193"/>
        <end position="194"/>
    </location>
</feature>
<dbReference type="InterPro" id="IPR042195">
    <property type="entry name" value="ArgJ_beta_C"/>
</dbReference>
<dbReference type="EC" id="2.3.1.35" evidence="8"/>